<dbReference type="GO" id="GO:0004618">
    <property type="term" value="F:phosphoglycerate kinase activity"/>
    <property type="evidence" value="ECO:0007669"/>
    <property type="project" value="UniProtKB-UniRule"/>
</dbReference>
<feature type="binding site" evidence="12 14">
    <location>
        <position position="324"/>
    </location>
    <ligand>
        <name>ATP</name>
        <dbReference type="ChEBI" id="CHEBI:30616"/>
    </ligand>
</feature>
<protein>
    <recommendedName>
        <fullName evidence="6 12">Phosphoglycerate kinase</fullName>
        <ecNumber evidence="5 12">2.7.2.3</ecNumber>
    </recommendedName>
</protein>
<dbReference type="Gene3D" id="3.40.50.1260">
    <property type="entry name" value="Phosphoglycerate kinase, N-terminal domain"/>
    <property type="match status" value="2"/>
</dbReference>
<dbReference type="CDD" id="cd00318">
    <property type="entry name" value="Phosphoglycerate_kinase"/>
    <property type="match status" value="1"/>
</dbReference>
<dbReference type="GO" id="GO:0005829">
    <property type="term" value="C:cytosol"/>
    <property type="evidence" value="ECO:0007669"/>
    <property type="project" value="TreeGrafter"/>
</dbReference>
<dbReference type="InterPro" id="IPR015824">
    <property type="entry name" value="Phosphoglycerate_kinase_N"/>
</dbReference>
<dbReference type="UniPathway" id="UPA00109">
    <property type="reaction ID" value="UER00185"/>
</dbReference>
<gene>
    <name evidence="12 16" type="primary">pgk</name>
    <name evidence="16" type="ORF">SAMEA4412677_01646</name>
</gene>
<evidence type="ECO:0000256" key="3">
    <source>
        <dbReference type="ARBA" id="ARBA00008982"/>
    </source>
</evidence>
<feature type="binding site" evidence="13">
    <location>
        <position position="35"/>
    </location>
    <ligand>
        <name>(2R)-3-phosphoglycerate</name>
        <dbReference type="ChEBI" id="CHEBI:58272"/>
    </ligand>
</feature>
<dbReference type="FunFam" id="3.40.50.1260:FF:000003">
    <property type="entry name" value="Phosphoglycerate kinase"/>
    <property type="match status" value="1"/>
</dbReference>
<reference evidence="16 17" key="1">
    <citation type="submission" date="2017-06" db="EMBL/GenBank/DDBJ databases">
        <authorList>
            <consortium name="Pathogen Informatics"/>
        </authorList>
    </citation>
    <scope>NUCLEOTIDE SEQUENCE [LARGE SCALE GENOMIC DNA]</scope>
    <source>
        <strain evidence="16 17">NCTC13490</strain>
    </source>
</reference>
<dbReference type="RefSeq" id="WP_095072219.1">
    <property type="nucleotide sequence ID" value="NZ_LT906465.1"/>
</dbReference>
<dbReference type="Pfam" id="PF00162">
    <property type="entry name" value="PGK"/>
    <property type="match status" value="1"/>
</dbReference>
<feature type="binding site" evidence="12">
    <location>
        <position position="117"/>
    </location>
    <ligand>
        <name>substrate</name>
    </ligand>
</feature>
<evidence type="ECO:0000256" key="11">
    <source>
        <dbReference type="ARBA" id="ARBA00023152"/>
    </source>
</evidence>
<comment type="similarity">
    <text evidence="3 12 15">Belongs to the phosphoglycerate kinase family.</text>
</comment>
<feature type="binding site" evidence="12 14">
    <location>
        <position position="293"/>
    </location>
    <ligand>
        <name>ATP</name>
        <dbReference type="ChEBI" id="CHEBI:30616"/>
    </ligand>
</feature>
<organism evidence="16 17">
    <name type="scientific">Chryseobacterium taklimakanense</name>
    <dbReference type="NCBI Taxonomy" id="536441"/>
    <lineage>
        <taxon>Bacteria</taxon>
        <taxon>Pseudomonadati</taxon>
        <taxon>Bacteroidota</taxon>
        <taxon>Flavobacteriia</taxon>
        <taxon>Flavobacteriales</taxon>
        <taxon>Weeksellaceae</taxon>
        <taxon>Chryseobacterium group</taxon>
        <taxon>Chryseobacterium</taxon>
    </lineage>
</organism>
<evidence type="ECO:0000256" key="9">
    <source>
        <dbReference type="ARBA" id="ARBA00022777"/>
    </source>
</evidence>
<accession>A0A239XJS0</accession>
<dbReference type="SUPFAM" id="SSF53748">
    <property type="entry name" value="Phosphoglycerate kinase"/>
    <property type="match status" value="1"/>
</dbReference>
<dbReference type="HAMAP" id="MF_00145">
    <property type="entry name" value="Phosphoglyc_kinase"/>
    <property type="match status" value="1"/>
</dbReference>
<dbReference type="InterPro" id="IPR001576">
    <property type="entry name" value="Phosphoglycerate_kinase"/>
</dbReference>
<evidence type="ECO:0000313" key="17">
    <source>
        <dbReference type="Proteomes" id="UP000215196"/>
    </source>
</evidence>
<dbReference type="EMBL" id="LT906465">
    <property type="protein sequence ID" value="SNV46917.1"/>
    <property type="molecule type" value="Genomic_DNA"/>
</dbReference>
<keyword evidence="7 12" id="KW-0808">Transferase</keyword>
<dbReference type="InterPro" id="IPR036043">
    <property type="entry name" value="Phosphoglycerate_kinase_sf"/>
</dbReference>
<evidence type="ECO:0000256" key="7">
    <source>
        <dbReference type="ARBA" id="ARBA00022679"/>
    </source>
</evidence>
<evidence type="ECO:0000256" key="12">
    <source>
        <dbReference type="HAMAP-Rule" id="MF_00145"/>
    </source>
</evidence>
<dbReference type="PIRSF" id="PIRSF000724">
    <property type="entry name" value="Pgk"/>
    <property type="match status" value="1"/>
</dbReference>
<dbReference type="EC" id="2.7.2.3" evidence="5 12"/>
<evidence type="ECO:0000256" key="14">
    <source>
        <dbReference type="PIRSR" id="PIRSR000724-2"/>
    </source>
</evidence>
<keyword evidence="11 12" id="KW-0324">Glycolysis</keyword>
<evidence type="ECO:0000256" key="5">
    <source>
        <dbReference type="ARBA" id="ARBA00013061"/>
    </source>
</evidence>
<evidence type="ECO:0000256" key="6">
    <source>
        <dbReference type="ARBA" id="ARBA00016471"/>
    </source>
</evidence>
<evidence type="ECO:0000256" key="2">
    <source>
        <dbReference type="ARBA" id="ARBA00004838"/>
    </source>
</evidence>
<comment type="pathway">
    <text evidence="2 12">Carbohydrate degradation; glycolysis; pyruvate from D-glyceraldehyde 3-phosphate: step 2/5.</text>
</comment>
<keyword evidence="12" id="KW-0963">Cytoplasm</keyword>
<comment type="subcellular location">
    <subcellularLocation>
        <location evidence="12">Cytoplasm</location>
    </subcellularLocation>
</comment>
<dbReference type="AlphaFoldDB" id="A0A239XJS0"/>
<evidence type="ECO:0000313" key="16">
    <source>
        <dbReference type="EMBL" id="SNV46917.1"/>
    </source>
</evidence>
<comment type="catalytic activity">
    <reaction evidence="1 12 15">
        <text>(2R)-3-phosphoglycerate + ATP = (2R)-3-phospho-glyceroyl phosphate + ADP</text>
        <dbReference type="Rhea" id="RHEA:14801"/>
        <dbReference type="ChEBI" id="CHEBI:30616"/>
        <dbReference type="ChEBI" id="CHEBI:57604"/>
        <dbReference type="ChEBI" id="CHEBI:58272"/>
        <dbReference type="ChEBI" id="CHEBI:456216"/>
        <dbReference type="EC" id="2.7.2.3"/>
    </reaction>
</comment>
<evidence type="ECO:0000256" key="13">
    <source>
        <dbReference type="PIRSR" id="PIRSR000724-1"/>
    </source>
</evidence>
<dbReference type="GO" id="GO:0005524">
    <property type="term" value="F:ATP binding"/>
    <property type="evidence" value="ECO:0007669"/>
    <property type="project" value="UniProtKB-KW"/>
</dbReference>
<dbReference type="GO" id="GO:0043531">
    <property type="term" value="F:ADP binding"/>
    <property type="evidence" value="ECO:0007669"/>
    <property type="project" value="TreeGrafter"/>
</dbReference>
<evidence type="ECO:0000256" key="1">
    <source>
        <dbReference type="ARBA" id="ARBA00000642"/>
    </source>
</evidence>
<keyword evidence="10 12" id="KW-0067">ATP-binding</keyword>
<proteinExistence type="inferred from homology"/>
<name>A0A239XJS0_9FLAO</name>
<feature type="binding site" evidence="12">
    <location>
        <position position="35"/>
    </location>
    <ligand>
        <name>substrate</name>
    </ligand>
</feature>
<evidence type="ECO:0000256" key="15">
    <source>
        <dbReference type="RuleBase" id="RU000532"/>
    </source>
</evidence>
<feature type="binding site" evidence="12">
    <location>
        <position position="150"/>
    </location>
    <ligand>
        <name>substrate</name>
    </ligand>
</feature>
<keyword evidence="9 12" id="KW-0418">Kinase</keyword>
<evidence type="ECO:0000256" key="4">
    <source>
        <dbReference type="ARBA" id="ARBA00011245"/>
    </source>
</evidence>
<keyword evidence="17" id="KW-1185">Reference proteome</keyword>
<dbReference type="GO" id="GO:0006094">
    <property type="term" value="P:gluconeogenesis"/>
    <property type="evidence" value="ECO:0007669"/>
    <property type="project" value="TreeGrafter"/>
</dbReference>
<dbReference type="Proteomes" id="UP000215196">
    <property type="component" value="Chromosome 1"/>
</dbReference>
<feature type="binding site" evidence="12 13">
    <location>
        <begin position="58"/>
        <end position="61"/>
    </location>
    <ligand>
        <name>substrate</name>
    </ligand>
</feature>
<dbReference type="PANTHER" id="PTHR11406">
    <property type="entry name" value="PHOSPHOGLYCERATE KINASE"/>
    <property type="match status" value="1"/>
</dbReference>
<dbReference type="FunFam" id="3.40.50.1260:FF:000006">
    <property type="entry name" value="Phosphoglycerate kinase"/>
    <property type="match status" value="1"/>
</dbReference>
<evidence type="ECO:0000256" key="8">
    <source>
        <dbReference type="ARBA" id="ARBA00022741"/>
    </source>
</evidence>
<dbReference type="PANTHER" id="PTHR11406:SF23">
    <property type="entry name" value="PHOSPHOGLYCERATE KINASE 1, CHLOROPLASTIC-RELATED"/>
    <property type="match status" value="1"/>
</dbReference>
<dbReference type="KEGG" id="ctak:4412677_01646"/>
<dbReference type="PRINTS" id="PR00477">
    <property type="entry name" value="PHGLYCKINASE"/>
</dbReference>
<feature type="binding site" evidence="12 14">
    <location>
        <begin position="353"/>
        <end position="356"/>
    </location>
    <ligand>
        <name>ATP</name>
        <dbReference type="ChEBI" id="CHEBI:30616"/>
    </ligand>
</feature>
<dbReference type="GO" id="GO:0006096">
    <property type="term" value="P:glycolytic process"/>
    <property type="evidence" value="ECO:0007669"/>
    <property type="project" value="UniProtKB-UniRule"/>
</dbReference>
<feature type="binding site" evidence="13">
    <location>
        <position position="117"/>
    </location>
    <ligand>
        <name>(2R)-3-phosphoglycerate</name>
        <dbReference type="ChEBI" id="CHEBI:58272"/>
    </ligand>
</feature>
<sequence length="396" mass="42340">MKTINDFNFKDKKALVRVDFNVPQSADLQVTDNTRIVAAKPTIDKILNDGGSVILMTHLGRPKGKVSDEFSLKNIVPEIEAVLGREVQFCADCLGEDATNMTGNLKPGEVILLENLRFYNEEEEGDKEFAEKLSKYADAYVNDAFGTAHRAHASTAVIAQYFPSTKFFGLLMAKELEAIDKVLGSGEKPVTAIIGGSKVSSKITIIENMLPAVDNLIIGGGMAFTFIKALGGAIGTSIVEEDKMDLALEILEKAKAQNVKVLLPVDVVAADEFNNDAQRKEVDIFDIPEGWMGLDAGSKTNALFHDAILNSRTILWNGPVGVFEMPNFAAGTIALGDSIAEATKLGAFSLVGGGDSVAFVKQNGYENKVSYVSTGGGAMLESLEGLELPGVAAINN</sequence>
<feature type="binding site" evidence="13">
    <location>
        <position position="150"/>
    </location>
    <ligand>
        <name>(2R)-3-phosphoglycerate</name>
        <dbReference type="ChEBI" id="CHEBI:58272"/>
    </ligand>
</feature>
<feature type="binding site" evidence="12 14">
    <location>
        <position position="202"/>
    </location>
    <ligand>
        <name>ATP</name>
        <dbReference type="ChEBI" id="CHEBI:30616"/>
    </ligand>
</feature>
<evidence type="ECO:0000256" key="10">
    <source>
        <dbReference type="ARBA" id="ARBA00022840"/>
    </source>
</evidence>
<feature type="binding site" evidence="12 13">
    <location>
        <begin position="19"/>
        <end position="21"/>
    </location>
    <ligand>
        <name>substrate</name>
    </ligand>
</feature>
<comment type="subunit">
    <text evidence="4 12">Monomer.</text>
</comment>
<keyword evidence="8 12" id="KW-0547">Nucleotide-binding</keyword>